<sequence length="102" mass="11065">MYWNTPCGPWGQTAIFSLKNNLVYIMTVETAGVYEDVESAVNKLLLTMEFIPETKAIPTATPTSVNPEGRFCGGFAGIVCPAGYRCQMEGSYPDASGQCVKE</sequence>
<evidence type="ECO:0000313" key="1">
    <source>
        <dbReference type="EMBL" id="PIS14222.1"/>
    </source>
</evidence>
<protein>
    <submittedName>
        <fullName evidence="1">Uncharacterized protein</fullName>
    </submittedName>
</protein>
<name>A0A2H0WNJ4_9BACT</name>
<organism evidence="1 2">
    <name type="scientific">Candidatus Shapirobacteria bacterium CG09_land_8_20_14_0_10_47_13</name>
    <dbReference type="NCBI Taxonomy" id="1974481"/>
    <lineage>
        <taxon>Bacteria</taxon>
        <taxon>Candidatus Shapironibacteriota</taxon>
    </lineage>
</organism>
<gene>
    <name evidence="1" type="ORF">COT65_00050</name>
</gene>
<proteinExistence type="predicted"/>
<comment type="caution">
    <text evidence="1">The sequence shown here is derived from an EMBL/GenBank/DDBJ whole genome shotgun (WGS) entry which is preliminary data.</text>
</comment>
<dbReference type="Proteomes" id="UP000230033">
    <property type="component" value="Unassembled WGS sequence"/>
</dbReference>
<accession>A0A2H0WNJ4</accession>
<evidence type="ECO:0000313" key="2">
    <source>
        <dbReference type="Proteomes" id="UP000230033"/>
    </source>
</evidence>
<dbReference type="AlphaFoldDB" id="A0A2H0WNJ4"/>
<reference evidence="2" key="1">
    <citation type="submission" date="2017-09" db="EMBL/GenBank/DDBJ databases">
        <title>Depth-based differentiation of microbial function through sediment-hosted aquifers and enrichment of novel symbionts in the deep terrestrial subsurface.</title>
        <authorList>
            <person name="Probst A.J."/>
            <person name="Ladd B."/>
            <person name="Jarett J.K."/>
            <person name="Geller-Mcgrath D.E."/>
            <person name="Sieber C.M.K."/>
            <person name="Emerson J.B."/>
            <person name="Anantharaman K."/>
            <person name="Thomas B.C."/>
            <person name="Malmstrom R."/>
            <person name="Stieglmeier M."/>
            <person name="Klingl A."/>
            <person name="Woyke T."/>
            <person name="Ryan C.M."/>
            <person name="Banfield J.F."/>
        </authorList>
    </citation>
    <scope>NUCLEOTIDE SEQUENCE [LARGE SCALE GENOMIC DNA]</scope>
</reference>
<dbReference type="EMBL" id="PEZJ01000002">
    <property type="protein sequence ID" value="PIS14222.1"/>
    <property type="molecule type" value="Genomic_DNA"/>
</dbReference>